<dbReference type="GO" id="GO:0005769">
    <property type="term" value="C:early endosome"/>
    <property type="evidence" value="ECO:0007669"/>
    <property type="project" value="TreeGrafter"/>
</dbReference>
<dbReference type="CDD" id="cd00096">
    <property type="entry name" value="Ig"/>
    <property type="match status" value="1"/>
</dbReference>
<keyword evidence="4" id="KW-1185">Reference proteome</keyword>
<organism evidence="3 4">
    <name type="scientific">Phrynocephalus forsythii</name>
    <dbReference type="NCBI Taxonomy" id="171643"/>
    <lineage>
        <taxon>Eukaryota</taxon>
        <taxon>Metazoa</taxon>
        <taxon>Chordata</taxon>
        <taxon>Craniata</taxon>
        <taxon>Vertebrata</taxon>
        <taxon>Euteleostomi</taxon>
        <taxon>Lepidosauria</taxon>
        <taxon>Squamata</taxon>
        <taxon>Bifurcata</taxon>
        <taxon>Unidentata</taxon>
        <taxon>Episquamata</taxon>
        <taxon>Toxicofera</taxon>
        <taxon>Iguania</taxon>
        <taxon>Acrodonta</taxon>
        <taxon>Agamidae</taxon>
        <taxon>Agaminae</taxon>
        <taxon>Phrynocephalus</taxon>
    </lineage>
</organism>
<dbReference type="InterPro" id="IPR036179">
    <property type="entry name" value="Ig-like_dom_sf"/>
</dbReference>
<dbReference type="GO" id="GO:0033691">
    <property type="term" value="F:sialic acid binding"/>
    <property type="evidence" value="ECO:0007669"/>
    <property type="project" value="TreeGrafter"/>
</dbReference>
<dbReference type="GO" id="GO:0019903">
    <property type="term" value="F:protein phosphatase binding"/>
    <property type="evidence" value="ECO:0007669"/>
    <property type="project" value="TreeGrafter"/>
</dbReference>
<dbReference type="InterPro" id="IPR003599">
    <property type="entry name" value="Ig_sub"/>
</dbReference>
<comment type="caution">
    <text evidence="3">The sequence shown here is derived from an EMBL/GenBank/DDBJ whole genome shotgun (WGS) entry which is preliminary data.</text>
</comment>
<dbReference type="Pfam" id="PF13927">
    <property type="entry name" value="Ig_3"/>
    <property type="match status" value="4"/>
</dbReference>
<dbReference type="SMART" id="SM00409">
    <property type="entry name" value="IG"/>
    <property type="match status" value="6"/>
</dbReference>
<evidence type="ECO:0000313" key="4">
    <source>
        <dbReference type="Proteomes" id="UP001142489"/>
    </source>
</evidence>
<dbReference type="AlphaFoldDB" id="A0A9Q0X6E7"/>
<proteinExistence type="predicted"/>
<dbReference type="GO" id="GO:0070062">
    <property type="term" value="C:extracellular exosome"/>
    <property type="evidence" value="ECO:0007669"/>
    <property type="project" value="TreeGrafter"/>
</dbReference>
<keyword evidence="1" id="KW-0812">Transmembrane</keyword>
<protein>
    <recommendedName>
        <fullName evidence="2">Ig-like domain-containing protein</fullName>
    </recommendedName>
</protein>
<dbReference type="GO" id="GO:0050859">
    <property type="term" value="P:negative regulation of B cell receptor signaling pathway"/>
    <property type="evidence" value="ECO:0007669"/>
    <property type="project" value="TreeGrafter"/>
</dbReference>
<dbReference type="SUPFAM" id="SSF48726">
    <property type="entry name" value="Immunoglobulin"/>
    <property type="match status" value="6"/>
</dbReference>
<gene>
    <name evidence="3" type="ORF">JRQ81_011559</name>
</gene>
<dbReference type="PANTHER" id="PTHR46958">
    <property type="entry name" value="B-CELL RECEPTOR CD22"/>
    <property type="match status" value="1"/>
</dbReference>
<keyword evidence="1" id="KW-0472">Membrane</keyword>
<dbReference type="InterPro" id="IPR007110">
    <property type="entry name" value="Ig-like_dom"/>
</dbReference>
<dbReference type="OrthoDB" id="6250964at2759"/>
<feature type="domain" description="Ig-like" evidence="2">
    <location>
        <begin position="257"/>
        <end position="324"/>
    </location>
</feature>
<dbReference type="PROSITE" id="PS50835">
    <property type="entry name" value="IG_LIKE"/>
    <property type="match status" value="6"/>
</dbReference>
<dbReference type="GO" id="GO:0055037">
    <property type="term" value="C:recycling endosome"/>
    <property type="evidence" value="ECO:0007669"/>
    <property type="project" value="TreeGrafter"/>
</dbReference>
<feature type="domain" description="Ig-like" evidence="2">
    <location>
        <begin position="433"/>
        <end position="514"/>
    </location>
</feature>
<feature type="domain" description="Ig-like" evidence="2">
    <location>
        <begin position="168"/>
        <end position="250"/>
    </location>
</feature>
<dbReference type="GO" id="GO:0009897">
    <property type="term" value="C:external side of plasma membrane"/>
    <property type="evidence" value="ECO:0007669"/>
    <property type="project" value="TreeGrafter"/>
</dbReference>
<sequence>MSPKISSLQQRATFTGNLNERKCDLTISQLQKSDGDKYGARLYGTLEGKTTEDKWIETIHVDYLESPPVPRLEIYPKEMKEGQRTTVTCSMTYYQYHCPEKPISMTIRMDHRSDLEVKTLPLNNREVRKQLTFSPTWEDDDRLLTCSVMDQGRKRSQSSRKLDVKHAPKVELIADSGTTLREGEKLSLECLVKSSNPADLVYQWWKNDHRIDGGIIWNRMEIDHVGQSQSGRYKCKAKNKVGTTESEELTIDVQYPPKETKSPFRSRTIKENDTITLECSFIANPPITKYEWYKQPASNIISSRTQLHFQAIQPSDSGTYYCKAWNPIGWSSSSLFTLDVFYKPKDVHLAVLNPLPITEGQNIIFNCSVGSSNPRTNQHKLLENDVAVHWVTEPNRITVIAKPQRGTTYSCEVCNIIGCTVSLASSVNVHFAPQNVQVVQNPTGQIKEGSFLKLSCQMDKANPEEITYRWHKDQQRLVDQGAVLTIHKVTPEDSGYYSCHATNSVGTTDSEHLRLKVRYGPRNVTVSLKTKEAITEGKDVQLQCENDAYPLSRSYKWYWNGEQLFQKNSPNLELLKVQVWQSGEYLCTVSNEISEKESQPMVLIVSYSRATVIKHTLISLGSFLAMVVLVGLLVCVLRRRKKTIDLDTSRTGRSGSFFVKKAKGGQLCDGNSRPNDERREGSLGFLNQGAEDTITYAAIRLPPSLSNEQVIYSRIKYQKQTADPPDENAVYSVVKKPELPRKEDSKPDYENIVSPNEEELHYSSLVNLALRPQPAHADSETDSDSEYSIHYAYLKH</sequence>
<dbReference type="Proteomes" id="UP001142489">
    <property type="component" value="Unassembled WGS sequence"/>
</dbReference>
<feature type="domain" description="Ig-like" evidence="2">
    <location>
        <begin position="344"/>
        <end position="428"/>
    </location>
</feature>
<accession>A0A9Q0X6E7</accession>
<reference evidence="3" key="1">
    <citation type="journal article" date="2023" name="DNA Res.">
        <title>Chromosome-level genome assembly of Phrynocephalus forsythii using third-generation DNA sequencing and Hi-C analysis.</title>
        <authorList>
            <person name="Qi Y."/>
            <person name="Zhao W."/>
            <person name="Zhao Y."/>
            <person name="Niu C."/>
            <person name="Cao S."/>
            <person name="Zhang Y."/>
        </authorList>
    </citation>
    <scope>NUCLEOTIDE SEQUENCE</scope>
    <source>
        <tissue evidence="3">Muscle</tissue>
    </source>
</reference>
<dbReference type="PANTHER" id="PTHR46958:SF1">
    <property type="entry name" value="B-CELL RECEPTOR CD22"/>
    <property type="match status" value="1"/>
</dbReference>
<name>A0A9Q0X6E7_9SAUR</name>
<dbReference type="InterPro" id="IPR013783">
    <property type="entry name" value="Ig-like_fold"/>
</dbReference>
<dbReference type="GO" id="GO:0030888">
    <property type="term" value="P:regulation of B cell proliferation"/>
    <property type="evidence" value="ECO:0007669"/>
    <property type="project" value="TreeGrafter"/>
</dbReference>
<dbReference type="EMBL" id="JAPFRF010000023">
    <property type="protein sequence ID" value="KAJ7304039.1"/>
    <property type="molecule type" value="Genomic_DNA"/>
</dbReference>
<feature type="domain" description="Ig-like" evidence="2">
    <location>
        <begin position="70"/>
        <end position="163"/>
    </location>
</feature>
<evidence type="ECO:0000256" key="1">
    <source>
        <dbReference type="SAM" id="Phobius"/>
    </source>
</evidence>
<dbReference type="GO" id="GO:0042113">
    <property type="term" value="P:B cell activation"/>
    <property type="evidence" value="ECO:0007669"/>
    <property type="project" value="TreeGrafter"/>
</dbReference>
<dbReference type="GO" id="GO:0042609">
    <property type="term" value="F:CD4 receptor binding"/>
    <property type="evidence" value="ECO:0007669"/>
    <property type="project" value="TreeGrafter"/>
</dbReference>
<evidence type="ECO:0000313" key="3">
    <source>
        <dbReference type="EMBL" id="KAJ7304039.1"/>
    </source>
</evidence>
<dbReference type="Gene3D" id="2.60.40.10">
    <property type="entry name" value="Immunoglobulins"/>
    <property type="match status" value="5"/>
</dbReference>
<keyword evidence="1" id="KW-1133">Transmembrane helix</keyword>
<dbReference type="SMART" id="SM00408">
    <property type="entry name" value="IGc2"/>
    <property type="match status" value="4"/>
</dbReference>
<dbReference type="InterPro" id="IPR003598">
    <property type="entry name" value="Ig_sub2"/>
</dbReference>
<feature type="domain" description="Ig-like" evidence="2">
    <location>
        <begin position="521"/>
        <end position="603"/>
    </location>
</feature>
<evidence type="ECO:0000259" key="2">
    <source>
        <dbReference type="PROSITE" id="PS50835"/>
    </source>
</evidence>
<feature type="transmembrane region" description="Helical" evidence="1">
    <location>
        <begin position="617"/>
        <end position="637"/>
    </location>
</feature>